<dbReference type="GO" id="GO:0003677">
    <property type="term" value="F:DNA binding"/>
    <property type="evidence" value="ECO:0007669"/>
    <property type="project" value="UniProtKB-KW"/>
</dbReference>
<protein>
    <submittedName>
        <fullName evidence="5">Transcription factor, MBF1</fullName>
    </submittedName>
</protein>
<keyword evidence="3" id="KW-0804">Transcription</keyword>
<evidence type="ECO:0000256" key="3">
    <source>
        <dbReference type="ARBA" id="ARBA00023163"/>
    </source>
</evidence>
<dbReference type="Pfam" id="PF01381">
    <property type="entry name" value="HTH_3"/>
    <property type="match status" value="1"/>
</dbReference>
<evidence type="ECO:0000256" key="2">
    <source>
        <dbReference type="ARBA" id="ARBA00023125"/>
    </source>
</evidence>
<dbReference type="OrthoDB" id="5678656at2"/>
<evidence type="ECO:0000256" key="1">
    <source>
        <dbReference type="ARBA" id="ARBA00023015"/>
    </source>
</evidence>
<dbReference type="KEGG" id="tig:THII_0792"/>
<evidence type="ECO:0000259" key="4">
    <source>
        <dbReference type="PROSITE" id="PS50943"/>
    </source>
</evidence>
<name>A0A090ADY0_9GAMM</name>
<keyword evidence="2" id="KW-0238">DNA-binding</keyword>
<accession>A0A090ADY0</accession>
<dbReference type="InterPro" id="IPR001387">
    <property type="entry name" value="Cro/C1-type_HTH"/>
</dbReference>
<keyword evidence="6" id="KW-1185">Reference proteome</keyword>
<dbReference type="AlphaFoldDB" id="A0A090ADY0"/>
<dbReference type="CDD" id="cd00093">
    <property type="entry name" value="HTH_XRE"/>
    <property type="match status" value="1"/>
</dbReference>
<dbReference type="SMART" id="SM00530">
    <property type="entry name" value="HTH_XRE"/>
    <property type="match status" value="1"/>
</dbReference>
<dbReference type="PROSITE" id="PS50943">
    <property type="entry name" value="HTH_CROC1"/>
    <property type="match status" value="1"/>
</dbReference>
<dbReference type="HOGENOM" id="CLU_066192_15_0_6"/>
<organism evidence="5 6">
    <name type="scientific">Thioploca ingrica</name>
    <dbReference type="NCBI Taxonomy" id="40754"/>
    <lineage>
        <taxon>Bacteria</taxon>
        <taxon>Pseudomonadati</taxon>
        <taxon>Pseudomonadota</taxon>
        <taxon>Gammaproteobacteria</taxon>
        <taxon>Thiotrichales</taxon>
        <taxon>Thiotrichaceae</taxon>
        <taxon>Thioploca</taxon>
    </lineage>
</organism>
<dbReference type="PANTHER" id="PTHR46797:SF23">
    <property type="entry name" value="HTH-TYPE TRANSCRIPTIONAL REGULATOR SUTR"/>
    <property type="match status" value="1"/>
</dbReference>
<gene>
    <name evidence="5" type="ORF">THII_0792</name>
</gene>
<dbReference type="Gene3D" id="1.10.260.40">
    <property type="entry name" value="lambda repressor-like DNA-binding domains"/>
    <property type="match status" value="1"/>
</dbReference>
<evidence type="ECO:0000313" key="5">
    <source>
        <dbReference type="EMBL" id="BAP55089.1"/>
    </source>
</evidence>
<sequence length="128" mass="15208">MKVHEKIRFMRQSKNWSQEEMADKLGMSTNGYANIERGETDVPFSRLEQIAKTLDVELLELLSFGERNIFYLVTGDNSQFNNHIKMQQSGHLDESIELQHELEKMYLILKQRENEIEYLKEIINLMKK</sequence>
<feature type="domain" description="HTH cro/C1-type" evidence="4">
    <location>
        <begin position="7"/>
        <end position="61"/>
    </location>
</feature>
<dbReference type="PANTHER" id="PTHR46797">
    <property type="entry name" value="HTH-TYPE TRANSCRIPTIONAL REGULATOR"/>
    <property type="match status" value="1"/>
</dbReference>
<dbReference type="Proteomes" id="UP000031623">
    <property type="component" value="Chromosome"/>
</dbReference>
<evidence type="ECO:0000313" key="6">
    <source>
        <dbReference type="Proteomes" id="UP000031623"/>
    </source>
</evidence>
<dbReference type="GO" id="GO:0003700">
    <property type="term" value="F:DNA-binding transcription factor activity"/>
    <property type="evidence" value="ECO:0007669"/>
    <property type="project" value="TreeGrafter"/>
</dbReference>
<proteinExistence type="predicted"/>
<dbReference type="GO" id="GO:0005829">
    <property type="term" value="C:cytosol"/>
    <property type="evidence" value="ECO:0007669"/>
    <property type="project" value="TreeGrafter"/>
</dbReference>
<dbReference type="EMBL" id="AP014633">
    <property type="protein sequence ID" value="BAP55089.1"/>
    <property type="molecule type" value="Genomic_DNA"/>
</dbReference>
<reference evidence="5" key="1">
    <citation type="journal article" date="2014" name="ISME J.">
        <title>Ecophysiology of Thioploca ingrica as revealed by the complete genome sequence supplemented with proteomic evidence.</title>
        <authorList>
            <person name="Kojima H."/>
            <person name="Ogura Y."/>
            <person name="Yamamoto N."/>
            <person name="Togashi T."/>
            <person name="Mori H."/>
            <person name="Watanabe T."/>
            <person name="Nemoto F."/>
            <person name="Kurokawa K."/>
            <person name="Hayashi T."/>
            <person name="Fukui M."/>
        </authorList>
    </citation>
    <scope>NUCLEOTIDE SEQUENCE [LARGE SCALE GENOMIC DNA]</scope>
</reference>
<dbReference type="SUPFAM" id="SSF47413">
    <property type="entry name" value="lambda repressor-like DNA-binding domains"/>
    <property type="match status" value="1"/>
</dbReference>
<dbReference type="InterPro" id="IPR050807">
    <property type="entry name" value="TransReg_Diox_bact_type"/>
</dbReference>
<keyword evidence="1" id="KW-0805">Transcription regulation</keyword>
<dbReference type="InterPro" id="IPR010982">
    <property type="entry name" value="Lambda_DNA-bd_dom_sf"/>
</dbReference>
<dbReference type="STRING" id="40754.THII_0792"/>